<proteinExistence type="predicted"/>
<protein>
    <submittedName>
        <fullName evidence="3">Sporulation related domain</fullName>
    </submittedName>
</protein>
<dbReference type="InterPro" id="IPR036680">
    <property type="entry name" value="SPOR-like_sf"/>
</dbReference>
<keyword evidence="4" id="KW-1185">Reference proteome</keyword>
<dbReference type="OrthoDB" id="8479416at2"/>
<feature type="compositionally biased region" description="Low complexity" evidence="1">
    <location>
        <begin position="858"/>
        <end position="878"/>
    </location>
</feature>
<dbReference type="Gene3D" id="3.30.70.1070">
    <property type="entry name" value="Sporulation related repeat"/>
    <property type="match status" value="1"/>
</dbReference>
<dbReference type="Proteomes" id="UP000183900">
    <property type="component" value="Unassembled WGS sequence"/>
</dbReference>
<sequence>MPSVERNTNMSQRSDFPRSDSFREADAAARHTDDQLGAEDPLVQLARIVNRNRPASSESGSDYFAALDQDDLLREPAGQLPFSQPAGYGRDESHGAHGQPESYAGQEAYAGAGSYADEPYEAYPDQPDYGAPAVALPEDFHLEDPYGTPRSEESGYPEAVSQPFVTPDLRGGGDPLRYEESEPAQYAPSVESYGLRGSSGLQLDEEAFASSLAAGEGDYYAGESAEDEAAAGLRPALNLSLDPEELAGYPEDDAAMTGAGGDASQSYGASAYADEGYADDGTYPAEEAYTEQAYFSGDSAGNLTAGGSRYDAGDKGALRGSLDRGSGFDFAASLEQGLEDELQGAFEAGLQEQGRVQPASSFAGYGEERPAPSAHGPETGSMAASLSAALAGSLVSALSEEVSAAGAKSGERTFKPRATPQMPQAKAEPSNKAASAPSYGGYDPEALAAAPQPSKAAAAAVPFVPDATQPWPSLASDAAVRSAKEASASFAELDDLVGSLFKDERLQRGNEPERKSSGLDPADIDDMAWPEALRNLPREAGPAEDDLSEGEIADIFARSRPQAQQLPLLYDEDEAPPPPGGYDLDAVARAMQESDPTLAGAGILPPHSAYEEQAAPHSGNSRRGLKIAAAVLGVAVAGGAAFALLGSGGSSVPDGPPQVIAGLEEPLKTYPEPAASGPSQPAKLIYDRVGGEPADGERMVVQDSPEPAELPPAPVDGSASDLTPGAPKRVRTLVVRPDGTIINGASSADTAGTGTVRTVSPAPVAQAPALETPGMPGAAGALAPVAALTPAPGAEEAAGPLTPVTPEEQRAADAIFNGATPRVKPVPGAHVAAVQAQRVPAQPSTPQPVNSGPLNLTQPVAPQPVAAQPAQQAQASAPAASSIAPGVYVVQVTSQRSQEQAQTAYAALQRRYPSVLGGQTPVIEPIEIEGRGTFYRVRIPAGSKDAADALCGSLQSAGGDCFVRRN</sequence>
<feature type="compositionally biased region" description="Acidic residues" evidence="1">
    <location>
        <begin position="242"/>
        <end position="254"/>
    </location>
</feature>
<feature type="region of interest" description="Disordered" evidence="1">
    <location>
        <begin position="401"/>
        <end position="458"/>
    </location>
</feature>
<dbReference type="EMBL" id="CYHE01000004">
    <property type="protein sequence ID" value="CUA95732.1"/>
    <property type="molecule type" value="Genomic_DNA"/>
</dbReference>
<feature type="compositionally biased region" description="Polar residues" evidence="1">
    <location>
        <begin position="1"/>
        <end position="14"/>
    </location>
</feature>
<dbReference type="AlphaFoldDB" id="A0A0K6HXG6"/>
<dbReference type="PROSITE" id="PS51724">
    <property type="entry name" value="SPOR"/>
    <property type="match status" value="1"/>
</dbReference>
<feature type="compositionally biased region" description="Basic and acidic residues" evidence="1">
    <location>
        <begin position="15"/>
        <end position="34"/>
    </location>
</feature>
<evidence type="ECO:0000259" key="2">
    <source>
        <dbReference type="PROSITE" id="PS51724"/>
    </source>
</evidence>
<evidence type="ECO:0000256" key="1">
    <source>
        <dbReference type="SAM" id="MobiDB-lite"/>
    </source>
</evidence>
<feature type="region of interest" description="Disordered" evidence="1">
    <location>
        <begin position="466"/>
        <end position="485"/>
    </location>
</feature>
<feature type="region of interest" description="Disordered" evidence="1">
    <location>
        <begin position="694"/>
        <end position="725"/>
    </location>
</feature>
<feature type="region of interest" description="Disordered" evidence="1">
    <location>
        <begin position="838"/>
        <end position="878"/>
    </location>
</feature>
<evidence type="ECO:0000313" key="3">
    <source>
        <dbReference type="EMBL" id="CUA95732.1"/>
    </source>
</evidence>
<feature type="domain" description="SPOR" evidence="2">
    <location>
        <begin position="882"/>
        <end position="966"/>
    </location>
</feature>
<reference evidence="4" key="1">
    <citation type="submission" date="2015-08" db="EMBL/GenBank/DDBJ databases">
        <authorList>
            <person name="Varghese N."/>
        </authorList>
    </citation>
    <scope>NUCLEOTIDE SEQUENCE [LARGE SCALE GENOMIC DNA]</scope>
    <source>
        <strain evidence="4">DSM 23407</strain>
    </source>
</reference>
<dbReference type="Pfam" id="PF05036">
    <property type="entry name" value="SPOR"/>
    <property type="match status" value="1"/>
</dbReference>
<name>A0A0K6HXG6_9HYPH</name>
<dbReference type="GO" id="GO:0042834">
    <property type="term" value="F:peptidoglycan binding"/>
    <property type="evidence" value="ECO:0007669"/>
    <property type="project" value="InterPro"/>
</dbReference>
<feature type="region of interest" description="Disordered" evidence="1">
    <location>
        <begin position="242"/>
        <end position="267"/>
    </location>
</feature>
<accession>A0A0K6HXG6</accession>
<gene>
    <name evidence="3" type="ORF">Ga0061067_104130</name>
</gene>
<organism evidence="3 4">
    <name type="scientific">Pannonibacter indicus</name>
    <dbReference type="NCBI Taxonomy" id="466044"/>
    <lineage>
        <taxon>Bacteria</taxon>
        <taxon>Pseudomonadati</taxon>
        <taxon>Pseudomonadota</taxon>
        <taxon>Alphaproteobacteria</taxon>
        <taxon>Hyphomicrobiales</taxon>
        <taxon>Stappiaceae</taxon>
        <taxon>Pannonibacter</taxon>
    </lineage>
</organism>
<feature type="region of interest" description="Disordered" evidence="1">
    <location>
        <begin position="343"/>
        <end position="381"/>
    </location>
</feature>
<feature type="compositionally biased region" description="Basic and acidic residues" evidence="1">
    <location>
        <begin position="501"/>
        <end position="517"/>
    </location>
</feature>
<feature type="region of interest" description="Disordered" evidence="1">
    <location>
        <begin position="1"/>
        <end position="40"/>
    </location>
</feature>
<feature type="compositionally biased region" description="Low complexity" evidence="1">
    <location>
        <begin position="446"/>
        <end position="458"/>
    </location>
</feature>
<feature type="region of interest" description="Disordered" evidence="1">
    <location>
        <begin position="52"/>
        <end position="197"/>
    </location>
</feature>
<feature type="region of interest" description="Disordered" evidence="1">
    <location>
        <begin position="500"/>
        <end position="584"/>
    </location>
</feature>
<feature type="compositionally biased region" description="Polar residues" evidence="1">
    <location>
        <begin position="847"/>
        <end position="857"/>
    </location>
</feature>
<evidence type="ECO:0000313" key="4">
    <source>
        <dbReference type="Proteomes" id="UP000183900"/>
    </source>
</evidence>
<feature type="compositionally biased region" description="Acidic residues" evidence="1">
    <location>
        <begin position="542"/>
        <end position="552"/>
    </location>
</feature>
<dbReference type="InterPro" id="IPR007730">
    <property type="entry name" value="SPOR-like_dom"/>
</dbReference>
<dbReference type="SUPFAM" id="SSF110997">
    <property type="entry name" value="Sporulation related repeat"/>
    <property type="match status" value="1"/>
</dbReference>